<feature type="region of interest" description="Disordered" evidence="1">
    <location>
        <begin position="243"/>
        <end position="325"/>
    </location>
</feature>
<dbReference type="RefSeq" id="XP_058332138.1">
    <property type="nucleotide sequence ID" value="XM_058473135.1"/>
</dbReference>
<dbReference type="SUPFAM" id="SSF57903">
    <property type="entry name" value="FYVE/PHD zinc finger"/>
    <property type="match status" value="1"/>
</dbReference>
<dbReference type="PANTHER" id="PTHR47636:SF1">
    <property type="entry name" value="TRANSCRIPTIONAL REGULATORY PROTEIN RCO1"/>
    <property type="match status" value="1"/>
</dbReference>
<dbReference type="Proteomes" id="UP001150941">
    <property type="component" value="Unassembled WGS sequence"/>
</dbReference>
<evidence type="ECO:0000313" key="2">
    <source>
        <dbReference type="EMBL" id="KAJ5239219.1"/>
    </source>
</evidence>
<organism evidence="2 3">
    <name type="scientific">Penicillium chermesinum</name>
    <dbReference type="NCBI Taxonomy" id="63820"/>
    <lineage>
        <taxon>Eukaryota</taxon>
        <taxon>Fungi</taxon>
        <taxon>Dikarya</taxon>
        <taxon>Ascomycota</taxon>
        <taxon>Pezizomycotina</taxon>
        <taxon>Eurotiomycetes</taxon>
        <taxon>Eurotiomycetidae</taxon>
        <taxon>Eurotiales</taxon>
        <taxon>Aspergillaceae</taxon>
        <taxon>Penicillium</taxon>
    </lineage>
</organism>
<comment type="caution">
    <text evidence="2">The sequence shown here is derived from an EMBL/GenBank/DDBJ whole genome shotgun (WGS) entry which is preliminary data.</text>
</comment>
<protein>
    <submittedName>
        <fullName evidence="2">Uncharacterized protein</fullName>
    </submittedName>
</protein>
<dbReference type="GO" id="GO:0006357">
    <property type="term" value="P:regulation of transcription by RNA polymerase II"/>
    <property type="evidence" value="ECO:0007669"/>
    <property type="project" value="TreeGrafter"/>
</dbReference>
<dbReference type="InterPro" id="IPR013083">
    <property type="entry name" value="Znf_RING/FYVE/PHD"/>
</dbReference>
<evidence type="ECO:0000256" key="1">
    <source>
        <dbReference type="SAM" id="MobiDB-lite"/>
    </source>
</evidence>
<accession>A0A9W9P7F7</accession>
<gene>
    <name evidence="2" type="ORF">N7468_003838</name>
</gene>
<evidence type="ECO:0000313" key="3">
    <source>
        <dbReference type="Proteomes" id="UP001150941"/>
    </source>
</evidence>
<proteinExistence type="predicted"/>
<feature type="compositionally biased region" description="Basic residues" evidence="1">
    <location>
        <begin position="295"/>
        <end position="304"/>
    </location>
</feature>
<dbReference type="InterPro" id="IPR011011">
    <property type="entry name" value="Znf_FYVE_PHD"/>
</dbReference>
<dbReference type="PANTHER" id="PTHR47636">
    <property type="entry name" value="TRANSCRIPTIONAL REGULATORY PROTEIN RCO1"/>
    <property type="match status" value="1"/>
</dbReference>
<dbReference type="AlphaFoldDB" id="A0A9W9P7F7"/>
<reference evidence="2" key="2">
    <citation type="journal article" date="2023" name="IMA Fungus">
        <title>Comparative genomic study of the Penicillium genus elucidates a diverse pangenome and 15 lateral gene transfer events.</title>
        <authorList>
            <person name="Petersen C."/>
            <person name="Sorensen T."/>
            <person name="Nielsen M.R."/>
            <person name="Sondergaard T.E."/>
            <person name="Sorensen J.L."/>
            <person name="Fitzpatrick D.A."/>
            <person name="Frisvad J.C."/>
            <person name="Nielsen K.L."/>
        </authorList>
    </citation>
    <scope>NUCLEOTIDE SEQUENCE</scope>
    <source>
        <strain evidence="2">IBT 19713</strain>
    </source>
</reference>
<name>A0A9W9P7F7_9EURO</name>
<dbReference type="OrthoDB" id="5876363at2759"/>
<sequence>METTPHDANPIEFRGMKSYQHGPHIARMTNPKPSKLGEEDKYLSELTKLMENGHVILCNRCGKSSDGVRPIITCDYCPTAWTPPLAIPPNRNRAWMCPNHVTPADLVVHKVVDGKVQVRRPRRPRNFSLVDVEVKPTDEDEMVFSDEFSEARLRLAPGDLMLDFISAVKRDRQRVEQESIARLTARLVQLGSAWVAEMLERGVPATEQEVAQFQGFLETEARRHGGLIADSEAEAANGLLQLGRVAGPPGSESRPVTSGPESSLPSGSEAPPATSGPESSANPEPGEARASVSRGSRRRSKRPRRADDEEEEEGRGEGVGRRASVVPELAKASYIKRRHFSLRYIRSLATWNWPLHVVRDTVS</sequence>
<dbReference type="InterPro" id="IPR052819">
    <property type="entry name" value="Chromatin_regulatory_protein"/>
</dbReference>
<reference evidence="2" key="1">
    <citation type="submission" date="2022-11" db="EMBL/GenBank/DDBJ databases">
        <authorList>
            <person name="Petersen C."/>
        </authorList>
    </citation>
    <scope>NUCLEOTIDE SEQUENCE</scope>
    <source>
        <strain evidence="2">IBT 19713</strain>
    </source>
</reference>
<dbReference type="GO" id="GO:0032221">
    <property type="term" value="C:Rpd3S complex"/>
    <property type="evidence" value="ECO:0007669"/>
    <property type="project" value="TreeGrafter"/>
</dbReference>
<dbReference type="EMBL" id="JAPQKS010000003">
    <property type="protein sequence ID" value="KAJ5239219.1"/>
    <property type="molecule type" value="Genomic_DNA"/>
</dbReference>
<dbReference type="GeneID" id="83200438"/>
<feature type="compositionally biased region" description="Low complexity" evidence="1">
    <location>
        <begin position="258"/>
        <end position="273"/>
    </location>
</feature>
<dbReference type="Gene3D" id="3.30.40.10">
    <property type="entry name" value="Zinc/RING finger domain, C3HC4 (zinc finger)"/>
    <property type="match status" value="1"/>
</dbReference>
<keyword evidence="3" id="KW-1185">Reference proteome</keyword>